<dbReference type="RefSeq" id="WP_200355315.1">
    <property type="nucleotide sequence ID" value="NZ_JAENIL010000015.1"/>
</dbReference>
<dbReference type="InterPro" id="IPR016024">
    <property type="entry name" value="ARM-type_fold"/>
</dbReference>
<dbReference type="Proteomes" id="UP000617628">
    <property type="component" value="Unassembled WGS sequence"/>
</dbReference>
<comment type="caution">
    <text evidence="1">The sequence shown here is derived from an EMBL/GenBank/DDBJ whole genome shotgun (WGS) entry which is preliminary data.</text>
</comment>
<dbReference type="Gene3D" id="1.25.10.10">
    <property type="entry name" value="Leucine-rich Repeat Variant"/>
    <property type="match status" value="1"/>
</dbReference>
<dbReference type="SUPFAM" id="SSF48371">
    <property type="entry name" value="ARM repeat"/>
    <property type="match status" value="1"/>
</dbReference>
<proteinExistence type="predicted"/>
<dbReference type="AlphaFoldDB" id="A0A934S0Y6"/>
<dbReference type="InterPro" id="IPR011989">
    <property type="entry name" value="ARM-like"/>
</dbReference>
<gene>
    <name evidence="1" type="ORF">JIN87_09475</name>
</gene>
<sequence length="176" mass="20553">MTTQLEDILVNAYSNEMKAYLKAHPEDFPQAIDLAVGDRERYSWRAAWLLGNCMEKDDERVRDSLDRLIAAMSEKPDGHWRELMKIVAQMNLNDEQEGRLFDMAMQQWLDPDKQGSVRWKAFQFIAAMVRKYPELADEVKLILRPDLIDPLSPGIRRSVSREAKKILSMKRTKSRL</sequence>
<organism evidence="1 2">
    <name type="scientific">Pelagicoccus mobilis</name>
    <dbReference type="NCBI Taxonomy" id="415221"/>
    <lineage>
        <taxon>Bacteria</taxon>
        <taxon>Pseudomonadati</taxon>
        <taxon>Verrucomicrobiota</taxon>
        <taxon>Opitutia</taxon>
        <taxon>Puniceicoccales</taxon>
        <taxon>Pelagicoccaceae</taxon>
        <taxon>Pelagicoccus</taxon>
    </lineage>
</organism>
<dbReference type="EMBL" id="JAENIL010000015">
    <property type="protein sequence ID" value="MBK1877098.1"/>
    <property type="molecule type" value="Genomic_DNA"/>
</dbReference>
<keyword evidence="2" id="KW-1185">Reference proteome</keyword>
<reference evidence="1" key="1">
    <citation type="submission" date="2021-01" db="EMBL/GenBank/DDBJ databases">
        <title>Modified the classification status of verrucomicrobia.</title>
        <authorList>
            <person name="Feng X."/>
        </authorList>
    </citation>
    <scope>NUCLEOTIDE SEQUENCE</scope>
    <source>
        <strain evidence="1">KCTC 13126</strain>
    </source>
</reference>
<protein>
    <submittedName>
        <fullName evidence="1">Uncharacterized protein</fullName>
    </submittedName>
</protein>
<evidence type="ECO:0000313" key="2">
    <source>
        <dbReference type="Proteomes" id="UP000617628"/>
    </source>
</evidence>
<evidence type="ECO:0000313" key="1">
    <source>
        <dbReference type="EMBL" id="MBK1877098.1"/>
    </source>
</evidence>
<accession>A0A934S0Y6</accession>
<name>A0A934S0Y6_9BACT</name>